<dbReference type="PANTHER" id="PTHR11804">
    <property type="entry name" value="PROTEASE M3 THIMET OLIGOPEPTIDASE-RELATED"/>
    <property type="match status" value="1"/>
</dbReference>
<reference evidence="10 11" key="1">
    <citation type="submission" date="2024-07" db="EMBL/GenBank/DDBJ databases">
        <title>Chromosome-level genome assembly of the water stick insect Ranatra chinensis (Heteroptera: Nepidae).</title>
        <authorList>
            <person name="Liu X."/>
        </authorList>
    </citation>
    <scope>NUCLEOTIDE SEQUENCE [LARGE SCALE GENOMIC DNA]</scope>
    <source>
        <strain evidence="10">Cailab_2021Rc</strain>
        <tissue evidence="10">Muscle</tissue>
    </source>
</reference>
<keyword evidence="5 7" id="KW-0862">Zinc</keyword>
<dbReference type="Pfam" id="PF01432">
    <property type="entry name" value="Peptidase_M3"/>
    <property type="match status" value="1"/>
</dbReference>
<dbReference type="InterPro" id="IPR024077">
    <property type="entry name" value="Neurolysin/TOP_dom2"/>
</dbReference>
<dbReference type="CDD" id="cd06456">
    <property type="entry name" value="M3A_DCP"/>
    <property type="match status" value="1"/>
</dbReference>
<evidence type="ECO:0000313" key="11">
    <source>
        <dbReference type="Proteomes" id="UP001558652"/>
    </source>
</evidence>
<dbReference type="GO" id="GO:0046872">
    <property type="term" value="F:metal ion binding"/>
    <property type="evidence" value="ECO:0007669"/>
    <property type="project" value="UniProtKB-UniRule"/>
</dbReference>
<dbReference type="InterPro" id="IPR034005">
    <property type="entry name" value="M3A_DCP"/>
</dbReference>
<keyword evidence="4 7" id="KW-0378">Hydrolase</keyword>
<organism evidence="10 11">
    <name type="scientific">Ranatra chinensis</name>
    <dbReference type="NCBI Taxonomy" id="642074"/>
    <lineage>
        <taxon>Eukaryota</taxon>
        <taxon>Metazoa</taxon>
        <taxon>Ecdysozoa</taxon>
        <taxon>Arthropoda</taxon>
        <taxon>Hexapoda</taxon>
        <taxon>Insecta</taxon>
        <taxon>Pterygota</taxon>
        <taxon>Neoptera</taxon>
        <taxon>Paraneoptera</taxon>
        <taxon>Hemiptera</taxon>
        <taxon>Heteroptera</taxon>
        <taxon>Panheteroptera</taxon>
        <taxon>Nepomorpha</taxon>
        <taxon>Nepidae</taxon>
        <taxon>Ranatrinae</taxon>
        <taxon>Ranatra</taxon>
    </lineage>
</organism>
<evidence type="ECO:0000256" key="6">
    <source>
        <dbReference type="ARBA" id="ARBA00023049"/>
    </source>
</evidence>
<evidence type="ECO:0000259" key="9">
    <source>
        <dbReference type="Pfam" id="PF01432"/>
    </source>
</evidence>
<sequence length="698" mass="79739">MPEIGEEITEPNVLFKGGLPDFKSLTHEKCTSAMGNYILQFEHCVTQIENNLAEAEENRTDILDMVVEPLETVGAPFEMTWSLVKTLYLAGSNLIPGDSFHSLHERARHARSLKYNSYYIYNALKKCDSTRLTEEDQRVVSKFLTEGKLNGLDLQGDNKIIFAELSKKLAGEKHKFRTRVEVAKKEFKHTITDTNITRDFPEDLLNAMVRGRDSISTFTGPWDVTLSVYDRFMEYCPDRDLRWNTWLASRQVASAFSYNAELQNSNTLEYIRSLRRDLSKVLGYETFAHMSMETKMVDSVEKVEQFLTFLLNKAKPAQERELTELQRFAEERGFDNKIQLWDIPYWQRKQRKSVYNWDDIALKDYFPLDRVLTGLMDLCSEVFSLKFELVHDVSTWHPSVTYYRVFEADSPKPVAGLYIDPYHREGKPIGASEDGGVHVVCLRPSGRAFASCCPLVAVVANFTPPLSDYPSLLSFSDVDNLFRKFGTALQQVLCTVNYSEVSGLSNIEWDAVQVVGNVMSLWLNNPEIVKRISGHFKTGEPLSADALRVQEVRRHMAGYNLTSEIYLSTLDLRLHMKKDFWLSIIREEWGNHFPSFPLDRGDSHPCSFTQSISGHLSAAYYTRLWARMLAADVYTAFAQPQPNIKSIGTRFRDTFLAFGGSCHPSEVFRRFQGRDPEPDALLKTLGINNEASSSSEIS</sequence>
<evidence type="ECO:0000256" key="5">
    <source>
        <dbReference type="ARBA" id="ARBA00022833"/>
    </source>
</evidence>
<evidence type="ECO:0000256" key="4">
    <source>
        <dbReference type="ARBA" id="ARBA00022801"/>
    </source>
</evidence>
<keyword evidence="6 7" id="KW-0482">Metalloprotease</keyword>
<evidence type="ECO:0000256" key="1">
    <source>
        <dbReference type="ARBA" id="ARBA00006040"/>
    </source>
</evidence>
<dbReference type="InterPro" id="IPR001567">
    <property type="entry name" value="Pept_M3A_M3B_dom"/>
</dbReference>
<dbReference type="GO" id="GO:0006508">
    <property type="term" value="P:proteolysis"/>
    <property type="evidence" value="ECO:0007669"/>
    <property type="project" value="UniProtKB-KW"/>
</dbReference>
<dbReference type="Gene3D" id="3.40.390.10">
    <property type="entry name" value="Collagenase (Catalytic Domain)"/>
    <property type="match status" value="1"/>
</dbReference>
<keyword evidence="8" id="KW-0175">Coiled coil</keyword>
<comment type="similarity">
    <text evidence="1 7">Belongs to the peptidase M3 family.</text>
</comment>
<dbReference type="AlphaFoldDB" id="A0ABD0Z0L3"/>
<evidence type="ECO:0000313" key="10">
    <source>
        <dbReference type="EMBL" id="KAL1128969.1"/>
    </source>
</evidence>
<dbReference type="GO" id="GO:0008237">
    <property type="term" value="F:metallopeptidase activity"/>
    <property type="evidence" value="ECO:0007669"/>
    <property type="project" value="UniProtKB-KW"/>
</dbReference>
<name>A0ABD0Z0L3_9HEMI</name>
<keyword evidence="3 7" id="KW-0479">Metal-binding</keyword>
<dbReference type="Gene3D" id="1.10.1370.10">
    <property type="entry name" value="Neurolysin, domain 3"/>
    <property type="match status" value="1"/>
</dbReference>
<comment type="caution">
    <text evidence="10">The sequence shown here is derived from an EMBL/GenBank/DDBJ whole genome shotgun (WGS) entry which is preliminary data.</text>
</comment>
<dbReference type="Proteomes" id="UP001558652">
    <property type="component" value="Unassembled WGS sequence"/>
</dbReference>
<comment type="cofactor">
    <cofactor evidence="7">
        <name>Zn(2+)</name>
        <dbReference type="ChEBI" id="CHEBI:29105"/>
    </cofactor>
    <text evidence="7">Binds 1 zinc ion.</text>
</comment>
<feature type="coiled-coil region" evidence="8">
    <location>
        <begin position="38"/>
        <end position="65"/>
    </location>
</feature>
<evidence type="ECO:0000256" key="8">
    <source>
        <dbReference type="SAM" id="Coils"/>
    </source>
</evidence>
<accession>A0ABD0Z0L3</accession>
<dbReference type="InterPro" id="IPR045090">
    <property type="entry name" value="Pept_M3A_M3B"/>
</dbReference>
<evidence type="ECO:0000256" key="2">
    <source>
        <dbReference type="ARBA" id="ARBA00022670"/>
    </source>
</evidence>
<evidence type="ECO:0000256" key="7">
    <source>
        <dbReference type="RuleBase" id="RU003435"/>
    </source>
</evidence>
<keyword evidence="11" id="KW-1185">Reference proteome</keyword>
<protein>
    <recommendedName>
        <fullName evidence="9">Peptidase M3A/M3B catalytic domain-containing protein</fullName>
    </recommendedName>
</protein>
<feature type="domain" description="Peptidase M3A/M3B catalytic" evidence="9">
    <location>
        <begin position="232"/>
        <end position="686"/>
    </location>
</feature>
<proteinExistence type="inferred from homology"/>
<dbReference type="PANTHER" id="PTHR11804:SF83">
    <property type="entry name" value="LD37516P"/>
    <property type="match status" value="1"/>
</dbReference>
<dbReference type="EMBL" id="JBFDAA010000009">
    <property type="protein sequence ID" value="KAL1128969.1"/>
    <property type="molecule type" value="Genomic_DNA"/>
</dbReference>
<dbReference type="Gene3D" id="1.10.1370.40">
    <property type="match status" value="1"/>
</dbReference>
<dbReference type="SUPFAM" id="SSF55486">
    <property type="entry name" value="Metalloproteases ('zincins'), catalytic domain"/>
    <property type="match status" value="1"/>
</dbReference>
<keyword evidence="2 7" id="KW-0645">Protease</keyword>
<gene>
    <name evidence="10" type="ORF">AAG570_013503</name>
</gene>
<evidence type="ECO:0000256" key="3">
    <source>
        <dbReference type="ARBA" id="ARBA00022723"/>
    </source>
</evidence>
<dbReference type="InterPro" id="IPR024079">
    <property type="entry name" value="MetalloPept_cat_dom_sf"/>
</dbReference>